<dbReference type="GO" id="GO:0005886">
    <property type="term" value="C:plasma membrane"/>
    <property type="evidence" value="ECO:0007669"/>
    <property type="project" value="TreeGrafter"/>
</dbReference>
<evidence type="ECO:0000313" key="12">
    <source>
        <dbReference type="EMBL" id="AKQ63035.1"/>
    </source>
</evidence>
<feature type="compositionally biased region" description="Polar residues" evidence="9">
    <location>
        <begin position="246"/>
        <end position="264"/>
    </location>
</feature>
<keyword evidence="3 10" id="KW-1133">Transmembrane helix</keyword>
<evidence type="ECO:0000256" key="3">
    <source>
        <dbReference type="ARBA" id="ARBA00022989"/>
    </source>
</evidence>
<protein>
    <submittedName>
        <fullName evidence="12">Orphan G-protein coupled receptor 25</fullName>
    </submittedName>
</protein>
<keyword evidence="2 8" id="KW-0812">Transmembrane</keyword>
<dbReference type="PANTHER" id="PTHR45695:SF9">
    <property type="entry name" value="LEUCOKININ RECEPTOR"/>
    <property type="match status" value="1"/>
</dbReference>
<dbReference type="InterPro" id="IPR000276">
    <property type="entry name" value="GPCR_Rhodpsn"/>
</dbReference>
<name>A0A0K0PUH8_PLADU</name>
<proteinExistence type="evidence at transcript level"/>
<evidence type="ECO:0000256" key="9">
    <source>
        <dbReference type="SAM" id="MobiDB-lite"/>
    </source>
</evidence>
<keyword evidence="6 8" id="KW-0675">Receptor</keyword>
<comment type="subcellular location">
    <subcellularLocation>
        <location evidence="1">Membrane</location>
        <topology evidence="1">Multi-pass membrane protein</topology>
    </subcellularLocation>
</comment>
<dbReference type="PROSITE" id="PS00237">
    <property type="entry name" value="G_PROTEIN_RECEP_F1_1"/>
    <property type="match status" value="1"/>
</dbReference>
<evidence type="ECO:0000256" key="8">
    <source>
        <dbReference type="RuleBase" id="RU000688"/>
    </source>
</evidence>
<dbReference type="AlphaFoldDB" id="A0A0K0PUH8"/>
<dbReference type="CDD" id="cd00637">
    <property type="entry name" value="7tm_classA_rhodopsin-like"/>
    <property type="match status" value="1"/>
</dbReference>
<dbReference type="PROSITE" id="PS50262">
    <property type="entry name" value="G_PROTEIN_RECEP_F1_2"/>
    <property type="match status" value="1"/>
</dbReference>
<feature type="transmembrane region" description="Helical" evidence="10">
    <location>
        <begin position="132"/>
        <end position="154"/>
    </location>
</feature>
<feature type="transmembrane region" description="Helical" evidence="10">
    <location>
        <begin position="186"/>
        <end position="207"/>
    </location>
</feature>
<feature type="transmembrane region" description="Helical" evidence="10">
    <location>
        <begin position="48"/>
        <end position="66"/>
    </location>
</feature>
<comment type="similarity">
    <text evidence="8">Belongs to the G-protein coupled receptor 1 family.</text>
</comment>
<reference evidence="12" key="1">
    <citation type="journal article" date="2015" name="Cell Rep.">
        <title>Large-Scale Combinatorial Deorphanization of Platynereis Neuropeptide GPCRs.</title>
        <authorList>
            <person name="Bauknecht P.M."/>
            <person name="Jekely G."/>
        </authorList>
    </citation>
    <scope>NUCLEOTIDE SEQUENCE</scope>
</reference>
<sequence>MKTVTNLYFANLAIADLLFLLLSIPYTFINHFMNSWPFGEFLCHLTHIGMTTTNAICVMTLVAMGIDRYTAVVKPMAARTARTVHRAALLLGIVWIIGILTSLPVRYFSHLNPRSGLCEHYFPGDETLARKIFNIVNFLVYYAIPLAIIAFCYCSTSRKLRQRMQNTGGGRAKGDAEKRNRKVNRITITVVATFAACWLPIYAYNFYADSLLVSEYDMPFNNGTGGHDILMYNHIVPNFDAKFGSDSTEVDSTSTGSSVQSNLRSKPDVDSNMQAKPRSKFDSHSPFGSKLGADPSLQSGYGSNKGVGSAVKSDIRNNPDLDLEFQSGESEGSGLSNNIEPKVDFEPEAVEDTGSGSDDGRNMYFNNAGYGPNFDTKAEQNFDTEADPDFSSEAFSFATMKHIILIISQFLQYVNSALNPLIYSAMCSKFKESFHQTFCRSCTCYVKRKSGTNCHHTPSASPIPAKNVVQRPQTRQTSSKEIALLADV</sequence>
<evidence type="ECO:0000256" key="7">
    <source>
        <dbReference type="ARBA" id="ARBA00023224"/>
    </source>
</evidence>
<keyword evidence="7 8" id="KW-0807">Transducer</keyword>
<evidence type="ECO:0000256" key="10">
    <source>
        <dbReference type="SAM" id="Phobius"/>
    </source>
</evidence>
<evidence type="ECO:0000256" key="6">
    <source>
        <dbReference type="ARBA" id="ARBA00023170"/>
    </source>
</evidence>
<evidence type="ECO:0000259" key="11">
    <source>
        <dbReference type="PROSITE" id="PS50262"/>
    </source>
</evidence>
<organism evidence="12">
    <name type="scientific">Platynereis dumerilii</name>
    <name type="common">Dumeril's clam worm</name>
    <dbReference type="NCBI Taxonomy" id="6359"/>
    <lineage>
        <taxon>Eukaryota</taxon>
        <taxon>Metazoa</taxon>
        <taxon>Spiralia</taxon>
        <taxon>Lophotrochozoa</taxon>
        <taxon>Annelida</taxon>
        <taxon>Polychaeta</taxon>
        <taxon>Errantia</taxon>
        <taxon>Phyllodocida</taxon>
        <taxon>Nereididae</taxon>
        <taxon>Platynereis</taxon>
    </lineage>
</organism>
<feature type="transmembrane region" description="Helical" evidence="10">
    <location>
        <begin position="7"/>
        <end position="28"/>
    </location>
</feature>
<dbReference type="PANTHER" id="PTHR45695">
    <property type="entry name" value="LEUCOKININ RECEPTOR-RELATED"/>
    <property type="match status" value="1"/>
</dbReference>
<keyword evidence="5 10" id="KW-0472">Membrane</keyword>
<feature type="transmembrane region" description="Helical" evidence="10">
    <location>
        <begin position="87"/>
        <end position="107"/>
    </location>
</feature>
<feature type="domain" description="G-protein coupled receptors family 1 profile" evidence="11">
    <location>
        <begin position="1"/>
        <end position="207"/>
    </location>
</feature>
<dbReference type="GO" id="GO:0004930">
    <property type="term" value="F:G protein-coupled receptor activity"/>
    <property type="evidence" value="ECO:0007669"/>
    <property type="project" value="UniProtKB-KW"/>
</dbReference>
<evidence type="ECO:0000256" key="4">
    <source>
        <dbReference type="ARBA" id="ARBA00023040"/>
    </source>
</evidence>
<dbReference type="EMBL" id="KP293981">
    <property type="protein sequence ID" value="AKQ63035.1"/>
    <property type="molecule type" value="mRNA"/>
</dbReference>
<evidence type="ECO:0000256" key="1">
    <source>
        <dbReference type="ARBA" id="ARBA00004141"/>
    </source>
</evidence>
<dbReference type="InterPro" id="IPR017452">
    <property type="entry name" value="GPCR_Rhodpsn_7TM"/>
</dbReference>
<dbReference type="SUPFAM" id="SSF81321">
    <property type="entry name" value="Family A G protein-coupled receptor-like"/>
    <property type="match status" value="2"/>
</dbReference>
<evidence type="ECO:0000256" key="2">
    <source>
        <dbReference type="ARBA" id="ARBA00022692"/>
    </source>
</evidence>
<dbReference type="PRINTS" id="PR00237">
    <property type="entry name" value="GPCRRHODOPSN"/>
</dbReference>
<feature type="region of interest" description="Disordered" evidence="9">
    <location>
        <begin position="246"/>
        <end position="341"/>
    </location>
</feature>
<dbReference type="Gene3D" id="1.20.1070.10">
    <property type="entry name" value="Rhodopsin 7-helix transmembrane proteins"/>
    <property type="match status" value="2"/>
</dbReference>
<dbReference type="Pfam" id="PF00001">
    <property type="entry name" value="7tm_1"/>
    <property type="match status" value="1"/>
</dbReference>
<accession>A0A0K0PUH8</accession>
<keyword evidence="4 8" id="KW-0297">G-protein coupled receptor</keyword>
<evidence type="ECO:0000256" key="5">
    <source>
        <dbReference type="ARBA" id="ARBA00023136"/>
    </source>
</evidence>